<evidence type="ECO:0000313" key="2">
    <source>
        <dbReference type="Proteomes" id="UP001208570"/>
    </source>
</evidence>
<protein>
    <submittedName>
        <fullName evidence="1">Uncharacterized protein</fullName>
    </submittedName>
</protein>
<sequence length="201" mass="22942">MTLPEPEVPKQSMNNISNLIFLNHMLNIQVIASTLAGYLQTKWREDASRIKIHDYRMPNFQDITPFVKIAPESANDPVLMKAVLQSSANASSSTHVAKWKSTATMNSFAITLNQPDVLHDPNSNQNTTQRHTNICICHIYHKPHDIDVCYTFLRKTFDERWAFLVGSVLPASEIATRLYVAYRSVHVINAIRIDMDNYQLN</sequence>
<organism evidence="1 2">
    <name type="scientific">Paralvinella palmiformis</name>
    <dbReference type="NCBI Taxonomy" id="53620"/>
    <lineage>
        <taxon>Eukaryota</taxon>
        <taxon>Metazoa</taxon>
        <taxon>Spiralia</taxon>
        <taxon>Lophotrochozoa</taxon>
        <taxon>Annelida</taxon>
        <taxon>Polychaeta</taxon>
        <taxon>Sedentaria</taxon>
        <taxon>Canalipalpata</taxon>
        <taxon>Terebellida</taxon>
        <taxon>Terebelliformia</taxon>
        <taxon>Alvinellidae</taxon>
        <taxon>Paralvinella</taxon>
    </lineage>
</organism>
<reference evidence="1" key="1">
    <citation type="journal article" date="2023" name="Mol. Biol. Evol.">
        <title>Third-Generation Sequencing Reveals the Adaptive Role of the Epigenome in Three Deep-Sea Polychaetes.</title>
        <authorList>
            <person name="Perez M."/>
            <person name="Aroh O."/>
            <person name="Sun Y."/>
            <person name="Lan Y."/>
            <person name="Juniper S.K."/>
            <person name="Young C.R."/>
            <person name="Angers B."/>
            <person name="Qian P.Y."/>
        </authorList>
    </citation>
    <scope>NUCLEOTIDE SEQUENCE</scope>
    <source>
        <strain evidence="1">P08H-3</strain>
    </source>
</reference>
<accession>A0AAD9J1C4</accession>
<comment type="caution">
    <text evidence="1">The sequence shown here is derived from an EMBL/GenBank/DDBJ whole genome shotgun (WGS) entry which is preliminary data.</text>
</comment>
<proteinExistence type="predicted"/>
<evidence type="ECO:0000313" key="1">
    <source>
        <dbReference type="EMBL" id="KAK2144559.1"/>
    </source>
</evidence>
<dbReference type="EMBL" id="JAODUP010000747">
    <property type="protein sequence ID" value="KAK2144559.1"/>
    <property type="molecule type" value="Genomic_DNA"/>
</dbReference>
<gene>
    <name evidence="1" type="ORF">LSH36_747g01005</name>
</gene>
<dbReference type="AlphaFoldDB" id="A0AAD9J1C4"/>
<dbReference type="PANTHER" id="PTHR47331">
    <property type="entry name" value="PHD-TYPE DOMAIN-CONTAINING PROTEIN"/>
    <property type="match status" value="1"/>
</dbReference>
<keyword evidence="2" id="KW-1185">Reference proteome</keyword>
<dbReference type="Proteomes" id="UP001208570">
    <property type="component" value="Unassembled WGS sequence"/>
</dbReference>
<name>A0AAD9J1C4_9ANNE</name>